<evidence type="ECO:0000313" key="1">
    <source>
        <dbReference type="EMBL" id="KAB8074630.1"/>
    </source>
</evidence>
<dbReference type="EMBL" id="ML732206">
    <property type="protein sequence ID" value="KAB8074630.1"/>
    <property type="molecule type" value="Genomic_DNA"/>
</dbReference>
<organism evidence="1 2">
    <name type="scientific">Aspergillus leporis</name>
    <dbReference type="NCBI Taxonomy" id="41062"/>
    <lineage>
        <taxon>Eukaryota</taxon>
        <taxon>Fungi</taxon>
        <taxon>Dikarya</taxon>
        <taxon>Ascomycota</taxon>
        <taxon>Pezizomycotina</taxon>
        <taxon>Eurotiomycetes</taxon>
        <taxon>Eurotiomycetidae</taxon>
        <taxon>Eurotiales</taxon>
        <taxon>Aspergillaceae</taxon>
        <taxon>Aspergillus</taxon>
        <taxon>Aspergillus subgen. Circumdati</taxon>
    </lineage>
</organism>
<evidence type="ECO:0000313" key="2">
    <source>
        <dbReference type="Proteomes" id="UP000326565"/>
    </source>
</evidence>
<sequence>MCYFFYLSIWKVVLLPSGSVFYSFFTSFYFPCLSSLFLPYSHFPFILCCSNHFTEEGEAMGCIWCSPSAHFENFPVSVMPTK</sequence>
<protein>
    <submittedName>
        <fullName evidence="1">Uncharacterized protein</fullName>
    </submittedName>
</protein>
<keyword evidence="2" id="KW-1185">Reference proteome</keyword>
<dbReference type="AlphaFoldDB" id="A0A5N5X5L8"/>
<name>A0A5N5X5L8_9EURO</name>
<dbReference type="Proteomes" id="UP000326565">
    <property type="component" value="Unassembled WGS sequence"/>
</dbReference>
<accession>A0A5N5X5L8</accession>
<reference evidence="1 2" key="1">
    <citation type="submission" date="2019-04" db="EMBL/GenBank/DDBJ databases">
        <title>Friends and foes A comparative genomics study of 23 Aspergillus species from section Flavi.</title>
        <authorList>
            <consortium name="DOE Joint Genome Institute"/>
            <person name="Kjaerbolling I."/>
            <person name="Vesth T."/>
            <person name="Frisvad J.C."/>
            <person name="Nybo J.L."/>
            <person name="Theobald S."/>
            <person name="Kildgaard S."/>
            <person name="Isbrandt T."/>
            <person name="Kuo A."/>
            <person name="Sato A."/>
            <person name="Lyhne E.K."/>
            <person name="Kogle M.E."/>
            <person name="Wiebenga A."/>
            <person name="Kun R.S."/>
            <person name="Lubbers R.J."/>
            <person name="Makela M.R."/>
            <person name="Barry K."/>
            <person name="Chovatia M."/>
            <person name="Clum A."/>
            <person name="Daum C."/>
            <person name="Haridas S."/>
            <person name="He G."/>
            <person name="LaButti K."/>
            <person name="Lipzen A."/>
            <person name="Mondo S."/>
            <person name="Riley R."/>
            <person name="Salamov A."/>
            <person name="Simmons B.A."/>
            <person name="Magnuson J.K."/>
            <person name="Henrissat B."/>
            <person name="Mortensen U.H."/>
            <person name="Larsen T.O."/>
            <person name="Devries R.P."/>
            <person name="Grigoriev I.V."/>
            <person name="Machida M."/>
            <person name="Baker S.E."/>
            <person name="Andersen M.R."/>
        </authorList>
    </citation>
    <scope>NUCLEOTIDE SEQUENCE [LARGE SCALE GENOMIC DNA]</scope>
    <source>
        <strain evidence="1 2">CBS 151.66</strain>
    </source>
</reference>
<proteinExistence type="predicted"/>
<gene>
    <name evidence="1" type="ORF">BDV29DRAFT_173257</name>
</gene>